<dbReference type="AlphaFoldDB" id="A0AA90TCK4"/>
<evidence type="ECO:0000313" key="2">
    <source>
        <dbReference type="EMBL" id="MDO7253905.1"/>
    </source>
</evidence>
<reference evidence="2 4" key="3">
    <citation type="journal article" date="2024" name="Syst. Appl. Microbiol.">
        <title>Helicobacter cappadocius sp. nov., from lizards: The first psychrotrophic Helicobacter species.</title>
        <authorList>
            <person name="Aydin F."/>
            <person name="Tarhane S."/>
            <person name="Karakaya E."/>
            <person name="Abay S."/>
            <person name="Kayman T."/>
            <person name="Guran O."/>
            <person name="Bozkurt E."/>
            <person name="Uzum N."/>
            <person name="Avci A."/>
            <person name="Olgun K."/>
            <person name="Jablonski D."/>
            <person name="Guran C."/>
            <person name="Burcin Saticioglu I."/>
        </authorList>
    </citation>
    <scope>NUCLEOTIDE SEQUENCE [LARGE SCALE GENOMIC DNA]</scope>
    <source>
        <strain evidence="2">Faydin-H75</strain>
        <strain evidence="4">faydin-H76</strain>
    </source>
</reference>
<dbReference type="Proteomes" id="UP001240777">
    <property type="component" value="Unassembled WGS sequence"/>
</dbReference>
<organism evidence="3 4">
    <name type="scientific">Helicobacter cappadocius</name>
    <dbReference type="NCBI Taxonomy" id="3063998"/>
    <lineage>
        <taxon>Bacteria</taxon>
        <taxon>Pseudomonadati</taxon>
        <taxon>Campylobacterota</taxon>
        <taxon>Epsilonproteobacteria</taxon>
        <taxon>Campylobacterales</taxon>
        <taxon>Helicobacteraceae</taxon>
        <taxon>Helicobacter</taxon>
    </lineage>
</organism>
<dbReference type="EMBL" id="JAUPEV010000017">
    <property type="protein sequence ID" value="MDO7253905.1"/>
    <property type="molecule type" value="Genomic_DNA"/>
</dbReference>
<gene>
    <name evidence="2" type="ORF">Q5I04_08310</name>
    <name evidence="3" type="ORF">Q5I06_08265</name>
</gene>
<evidence type="ECO:0000313" key="3">
    <source>
        <dbReference type="EMBL" id="MDP2539766.1"/>
    </source>
</evidence>
<feature type="domain" description="IraD/Gp25-like" evidence="1">
    <location>
        <begin position="3"/>
        <end position="77"/>
    </location>
</feature>
<dbReference type="EMBL" id="JAUYZK010000015">
    <property type="protein sequence ID" value="MDP2539766.1"/>
    <property type="molecule type" value="Genomic_DNA"/>
</dbReference>
<evidence type="ECO:0000313" key="5">
    <source>
        <dbReference type="Proteomes" id="UP001240777"/>
    </source>
</evidence>
<dbReference type="InterPro" id="IPR007048">
    <property type="entry name" value="IraD/Gp25-like"/>
</dbReference>
<dbReference type="RefSeq" id="WP_305517744.1">
    <property type="nucleotide sequence ID" value="NZ_JAUPEV010000017.1"/>
</dbReference>
<reference evidence="2" key="2">
    <citation type="submission" date="2023-07" db="EMBL/GenBank/DDBJ databases">
        <authorList>
            <person name="Aydin F."/>
            <person name="Tarhane S."/>
            <person name="Saticioglu I.B."/>
            <person name="Karakaya E."/>
            <person name="Abay S."/>
            <person name="Guran O."/>
            <person name="Bozkurt E."/>
            <person name="Uzum N."/>
            <person name="Olgun K."/>
            <person name="Jablonski D."/>
        </authorList>
    </citation>
    <scope>NUCLEOTIDE SEQUENCE</scope>
    <source>
        <strain evidence="2">Faydin-H75</strain>
    </source>
</reference>
<dbReference type="Gene3D" id="3.10.450.40">
    <property type="match status" value="1"/>
</dbReference>
<accession>A0AA90TCK4</accession>
<dbReference type="Pfam" id="PF04965">
    <property type="entry name" value="GPW_gp25"/>
    <property type="match status" value="1"/>
</dbReference>
<reference evidence="3 5" key="1">
    <citation type="submission" date="2023-07" db="EMBL/GenBank/DDBJ databases">
        <title>Unpublished Manusciprt.</title>
        <authorList>
            <person name="Aydin F."/>
            <person name="Tarhane S."/>
            <person name="Saticioglu I.B."/>
            <person name="Karakaya E."/>
            <person name="Abay S."/>
            <person name="Guran O."/>
            <person name="Bozkurt E."/>
            <person name="Uzum N."/>
            <person name="Olgun K."/>
            <person name="Jablonski D."/>
        </authorList>
    </citation>
    <scope>NUCLEOTIDE SEQUENCE</scope>
    <source>
        <strain evidence="5">faydin-H75</strain>
        <strain evidence="3">Faydin-H76</strain>
    </source>
</reference>
<evidence type="ECO:0000259" key="1">
    <source>
        <dbReference type="Pfam" id="PF04965"/>
    </source>
</evidence>
<comment type="caution">
    <text evidence="3">The sequence shown here is derived from an EMBL/GenBank/DDBJ whole genome shotgun (WGS) entry which is preliminary data.</text>
</comment>
<keyword evidence="5" id="KW-1185">Reference proteome</keyword>
<sequence length="88" mass="10653">MSYKLSIQANLNRIFKTKKYSIPLNPNFGLSYEWIDRAFTQDLEMEIINQIQEQIKLFEPRLKMQSIRVIKNEDRLEVFINTDFRIIL</sequence>
<protein>
    <submittedName>
        <fullName evidence="3">GPW/gp25 family protein</fullName>
    </submittedName>
</protein>
<dbReference type="SUPFAM" id="SSF160719">
    <property type="entry name" value="gpW/gp25-like"/>
    <property type="match status" value="1"/>
</dbReference>
<evidence type="ECO:0000313" key="4">
    <source>
        <dbReference type="Proteomes" id="UP001177258"/>
    </source>
</evidence>
<name>A0AA90TCK4_9HELI</name>
<proteinExistence type="predicted"/>
<dbReference type="Proteomes" id="UP001177258">
    <property type="component" value="Unassembled WGS sequence"/>
</dbReference>